<dbReference type="PIRSF" id="PIRSF019015">
    <property type="entry name" value="P60_peptidase_YkfC"/>
    <property type="match status" value="1"/>
</dbReference>
<evidence type="ECO:0000313" key="9">
    <source>
        <dbReference type="EMBL" id="MPL85954.1"/>
    </source>
</evidence>
<feature type="domain" description="NlpC/P60" evidence="6">
    <location>
        <begin position="349"/>
        <end position="429"/>
    </location>
</feature>
<evidence type="ECO:0000256" key="2">
    <source>
        <dbReference type="ARBA" id="ARBA00022670"/>
    </source>
</evidence>
<dbReference type="InterPro" id="IPR038765">
    <property type="entry name" value="Papain-like_cys_pep_sf"/>
</dbReference>
<dbReference type="Pfam" id="PF12912">
    <property type="entry name" value="N_NLPC_P60"/>
    <property type="match status" value="1"/>
</dbReference>
<keyword evidence="4" id="KW-0788">Thiol protease</keyword>
<dbReference type="AlphaFoldDB" id="A0A644V3V4"/>
<keyword evidence="3" id="KW-0378">Hydrolase</keyword>
<evidence type="ECO:0000256" key="4">
    <source>
        <dbReference type="ARBA" id="ARBA00022807"/>
    </source>
</evidence>
<evidence type="ECO:0000256" key="3">
    <source>
        <dbReference type="ARBA" id="ARBA00022801"/>
    </source>
</evidence>
<evidence type="ECO:0008006" key="10">
    <source>
        <dbReference type="Google" id="ProtNLM"/>
    </source>
</evidence>
<comment type="similarity">
    <text evidence="1">Belongs to the peptidase C40 family.</text>
</comment>
<evidence type="ECO:0000256" key="1">
    <source>
        <dbReference type="ARBA" id="ARBA00007074"/>
    </source>
</evidence>
<dbReference type="GO" id="GO:0008234">
    <property type="term" value="F:cysteine-type peptidase activity"/>
    <property type="evidence" value="ECO:0007669"/>
    <property type="project" value="UniProtKB-KW"/>
</dbReference>
<accession>A0A644V3V4</accession>
<keyword evidence="5" id="KW-0812">Transmembrane</keyword>
<keyword evidence="2" id="KW-0645">Protease</keyword>
<keyword evidence="5" id="KW-0472">Membrane</keyword>
<dbReference type="InterPro" id="IPR025606">
    <property type="entry name" value="NLPC/P60_N_dom"/>
</dbReference>
<protein>
    <recommendedName>
        <fullName evidence="10">NlpC/P60 domain-containing protein</fullName>
    </recommendedName>
</protein>
<organism evidence="9">
    <name type="scientific">bioreactor metagenome</name>
    <dbReference type="NCBI Taxonomy" id="1076179"/>
    <lineage>
        <taxon>unclassified sequences</taxon>
        <taxon>metagenomes</taxon>
        <taxon>ecological metagenomes</taxon>
    </lineage>
</organism>
<dbReference type="InterPro" id="IPR039439">
    <property type="entry name" value="SH3b1_dom"/>
</dbReference>
<feature type="domain" description="NLPC/P60 N-terminal" evidence="7">
    <location>
        <begin position="44"/>
        <end position="163"/>
    </location>
</feature>
<dbReference type="SUPFAM" id="SSF54001">
    <property type="entry name" value="Cysteine proteinases"/>
    <property type="match status" value="1"/>
</dbReference>
<keyword evidence="5" id="KW-1133">Transmembrane helix</keyword>
<evidence type="ECO:0000259" key="8">
    <source>
        <dbReference type="Pfam" id="PF12913"/>
    </source>
</evidence>
<evidence type="ECO:0000256" key="5">
    <source>
        <dbReference type="SAM" id="Phobius"/>
    </source>
</evidence>
<dbReference type="InterPro" id="IPR027017">
    <property type="entry name" value="P60_peptidase_YkfC"/>
</dbReference>
<feature type="domain" description="SH3b1" evidence="8">
    <location>
        <begin position="188"/>
        <end position="237"/>
    </location>
</feature>
<sequence length="495" mass="53702">MQGGKISRCRTCVQGARYGVAAGGGPNLKEGAALMKSRLHLPLLIACFALLAACGGKVIPTRDGDMPTWMGTLEDLRRYPQNLDVYAKAAGEDKLLVSPAEQANQAARFMRITFGPWEMAKTSIRKRDVAVLFNKARGYKIGDVRWTQPEWDAMSANAALGSYPSRSQAAITVRNANLRELPTNEARFSEPTPNPKANPFDYFQYSLLPVGTPVLIAHTSRDGRWHYVECPVAGGWVADEDLAPVSPEFKYMYRNSTFAALVRDRVNLVTPAGSILANIGALLPMRSGYSSPADAGTGGQAAIELLVPIRGADGMAQLAPASLTTADAVPWPMRMTPGNVAKVGNFMIGQPYGWGGMFGDRDCSALTRELFTPFGIWLPRNSVAQARTGAVNMLEGLTTAEKEEQILRNGVPFLSLVGMRGHIMLYVGKYNGRPAIFHNVWGVRTVEGSDTDGRFVIGRAVVTSITPGAELKNLYRTTTFADRLRTLSTPADTLQ</sequence>
<proteinExistence type="inferred from homology"/>
<feature type="transmembrane region" description="Helical" evidence="5">
    <location>
        <begin position="39"/>
        <end position="59"/>
    </location>
</feature>
<dbReference type="Gene3D" id="3.90.1720.10">
    <property type="entry name" value="endopeptidase domain like (from Nostoc punctiforme)"/>
    <property type="match status" value="1"/>
</dbReference>
<reference evidence="9" key="1">
    <citation type="submission" date="2019-08" db="EMBL/GenBank/DDBJ databases">
        <authorList>
            <person name="Kucharzyk K."/>
            <person name="Murdoch R.W."/>
            <person name="Higgins S."/>
            <person name="Loffler F."/>
        </authorList>
    </citation>
    <scope>NUCLEOTIDE SEQUENCE</scope>
</reference>
<evidence type="ECO:0000259" key="6">
    <source>
        <dbReference type="Pfam" id="PF00877"/>
    </source>
</evidence>
<dbReference type="InterPro" id="IPR000064">
    <property type="entry name" value="NLP_P60_dom"/>
</dbReference>
<comment type="caution">
    <text evidence="9">The sequence shown here is derived from an EMBL/GenBank/DDBJ whole genome shotgun (WGS) entry which is preliminary data.</text>
</comment>
<evidence type="ECO:0000259" key="7">
    <source>
        <dbReference type="Pfam" id="PF12912"/>
    </source>
</evidence>
<dbReference type="Pfam" id="PF00877">
    <property type="entry name" value="NLPC_P60"/>
    <property type="match status" value="1"/>
</dbReference>
<name>A0A644V3V4_9ZZZZ</name>
<dbReference type="EMBL" id="VSSQ01000214">
    <property type="protein sequence ID" value="MPL85954.1"/>
    <property type="molecule type" value="Genomic_DNA"/>
</dbReference>
<gene>
    <name evidence="9" type="ORF">SDC9_31930</name>
</gene>
<dbReference type="GO" id="GO:0006508">
    <property type="term" value="P:proteolysis"/>
    <property type="evidence" value="ECO:0007669"/>
    <property type="project" value="UniProtKB-KW"/>
</dbReference>
<dbReference type="Pfam" id="PF12913">
    <property type="entry name" value="SH3_6"/>
    <property type="match status" value="1"/>
</dbReference>